<dbReference type="Gene3D" id="3.30.930.10">
    <property type="entry name" value="Bira Bifunctional Protein, Domain 2"/>
    <property type="match status" value="1"/>
</dbReference>
<dbReference type="Pfam" id="PF16917">
    <property type="entry name" value="BPL_LplA_LipB_2"/>
    <property type="match status" value="1"/>
</dbReference>
<dbReference type="InterPro" id="IPR004143">
    <property type="entry name" value="BPL_LPL_catalytic"/>
</dbReference>
<evidence type="ECO:0000259" key="1">
    <source>
        <dbReference type="Pfam" id="PF16917"/>
    </source>
</evidence>
<organism evidence="2 3">
    <name type="scientific">Jannaschia helgolandensis</name>
    <dbReference type="NCBI Taxonomy" id="188906"/>
    <lineage>
        <taxon>Bacteria</taxon>
        <taxon>Pseudomonadati</taxon>
        <taxon>Pseudomonadota</taxon>
        <taxon>Alphaproteobacteria</taxon>
        <taxon>Rhodobacterales</taxon>
        <taxon>Roseobacteraceae</taxon>
        <taxon>Jannaschia</taxon>
    </lineage>
</organism>
<protein>
    <recommendedName>
        <fullName evidence="1">BPL/LPL catalytic domain-containing protein</fullName>
    </recommendedName>
</protein>
<proteinExistence type="predicted"/>
<dbReference type="InterPro" id="IPR045864">
    <property type="entry name" value="aa-tRNA-synth_II/BPL/LPL"/>
</dbReference>
<dbReference type="RefSeq" id="WP_092759555.1">
    <property type="nucleotide sequence ID" value="NZ_FNZQ01000001.1"/>
</dbReference>
<accession>A0A1H7GZ05</accession>
<dbReference type="OrthoDB" id="7657788at2"/>
<evidence type="ECO:0000313" key="3">
    <source>
        <dbReference type="Proteomes" id="UP000199283"/>
    </source>
</evidence>
<sequence length="223" mass="23974">MPEIIGDLTFPPMLRGIMAPDPRAAAIAQARAGCDGGLICWRGGDALEVGLVLAPDVALSRAIQMLPLSAMALRDALGAIGPPELPIHLTWDGRILLNGAEAGRSRIIASAGQAEAVPDWIVSHLIFRFLPVDGDIDVTALWSEGGGDVTPEDLLESWSRHLLHRLSEWDDGPESLHVDLTGCSWERESKDAAFIGLDESFGRLRRDGDATTMDPLTDLLETP</sequence>
<reference evidence="2 3" key="1">
    <citation type="submission" date="2016-10" db="EMBL/GenBank/DDBJ databases">
        <authorList>
            <person name="de Groot N.N."/>
        </authorList>
    </citation>
    <scope>NUCLEOTIDE SEQUENCE [LARGE SCALE GENOMIC DNA]</scope>
    <source>
        <strain evidence="2 3">DSM 14858</strain>
    </source>
</reference>
<dbReference type="AlphaFoldDB" id="A0A1H7GZ05"/>
<dbReference type="STRING" id="188906.SAMN04488526_0563"/>
<evidence type="ECO:0000313" key="2">
    <source>
        <dbReference type="EMBL" id="SEK43311.1"/>
    </source>
</evidence>
<gene>
    <name evidence="2" type="ORF">SAMN04488526_0563</name>
</gene>
<dbReference type="EMBL" id="FNZQ01000001">
    <property type="protein sequence ID" value="SEK43311.1"/>
    <property type="molecule type" value="Genomic_DNA"/>
</dbReference>
<dbReference type="Gene3D" id="2.30.30.100">
    <property type="match status" value="1"/>
</dbReference>
<name>A0A1H7GZ05_9RHOB</name>
<keyword evidence="3" id="KW-1185">Reference proteome</keyword>
<dbReference type="Proteomes" id="UP000199283">
    <property type="component" value="Unassembled WGS sequence"/>
</dbReference>
<feature type="domain" description="BPL/LPL catalytic" evidence="1">
    <location>
        <begin position="10"/>
        <end position="178"/>
    </location>
</feature>